<dbReference type="RefSeq" id="WP_213348994.1">
    <property type="nucleotide sequence ID" value="NZ_JAEDAM010000027.1"/>
</dbReference>
<proteinExistence type="predicted"/>
<keyword evidence="4" id="KW-1185">Reference proteome</keyword>
<dbReference type="Proteomes" id="UP000680365">
    <property type="component" value="Unassembled WGS sequence"/>
</dbReference>
<dbReference type="EMBL" id="JAEDAM010000027">
    <property type="protein sequence ID" value="MBS8121974.1"/>
    <property type="molecule type" value="Genomic_DNA"/>
</dbReference>
<accession>A0ABS5QLY5</accession>
<feature type="coiled-coil region" evidence="1">
    <location>
        <begin position="146"/>
        <end position="173"/>
    </location>
</feature>
<gene>
    <name evidence="3" type="ORF">VAMP_54n44</name>
</gene>
<comment type="caution">
    <text evidence="3">The sequence shown here is derived from an EMBL/GenBank/DDBJ whole genome shotgun (WGS) entry which is preliminary data.</text>
</comment>
<evidence type="ECO:0000313" key="4">
    <source>
        <dbReference type="Proteomes" id="UP000680365"/>
    </source>
</evidence>
<evidence type="ECO:0000256" key="2">
    <source>
        <dbReference type="SAM" id="MobiDB-lite"/>
    </source>
</evidence>
<organism evidence="3 4">
    <name type="scientific">Candidatus Vampirococcus lugosii</name>
    <dbReference type="NCBI Taxonomy" id="2789015"/>
    <lineage>
        <taxon>Bacteria</taxon>
        <taxon>Candidatus Absconditibacteriota</taxon>
        <taxon>Vampirococcus</taxon>
    </lineage>
</organism>
<feature type="region of interest" description="Disordered" evidence="2">
    <location>
        <begin position="595"/>
        <end position="617"/>
    </location>
</feature>
<evidence type="ECO:0000256" key="1">
    <source>
        <dbReference type="SAM" id="Coils"/>
    </source>
</evidence>
<reference evidence="3 4" key="1">
    <citation type="journal article" date="2021" name="Nat. Commun.">
        <title>Reductive evolution and unique predatory mode in the CPR bacterium Vampirococcus lugosii.</title>
        <authorList>
            <person name="Moreira D."/>
            <person name="Zivanovic Y."/>
            <person name="Lopez-Archilla A.I."/>
            <person name="Iniesto M."/>
            <person name="Lopez-Garcia P."/>
        </authorList>
    </citation>
    <scope>NUCLEOTIDE SEQUENCE [LARGE SCALE GENOMIC DNA]</scope>
    <source>
        <strain evidence="3">Chiprana</strain>
    </source>
</reference>
<feature type="compositionally biased region" description="Acidic residues" evidence="2">
    <location>
        <begin position="606"/>
        <end position="617"/>
    </location>
</feature>
<sequence length="617" mass="69969">MKQIYYDNFIYYINIKNKMSIDNPNNLDRNNSVDKLNDNPEILDISLESLDTEILVGRLTNIMQGGEYGEKEIQTYSSIIGNKILNNPSEYLILQKEFKSNNLPKEFLDSLLLEHIFDFDTKQAIVDIISKNGSIEYGDIQAIFDYSSLEEDFEQKKQEIEEFKNKIQNQIKIGGEEKINFDQDISSLSRDMANKGIDQNAITKYIDLYQSFNSIKNRMGDVENSLLFNIQDKNPNFNLRNVDASLINIFGNRLGVIEYFHEVQDTNSILCDIVNAKPGNLSEWNQVWQKRGIHGLLTEAISMTGLNRKDAQGIASIGMVVGGAYIAWKMIKGFFGAKGIDGKLIWMLKTGGIVGGYFVAKNIASGKSQEELQNNRRAILDGLRNDTVARESIKLTMQNIYGDDKLKEVLTISDEGNLELKGIWDGNTLSEKYRENKSIIAIIKAEGGEIDENGNINGDIEKIKKEVNDFLITGFTMLGVSSTNLNEKKDQKVNDIIKEFEKDRDIEVRKFAIRDRIADDLIYRLKSLKGDTSQAQDLIARFRIFAISENDFINLWGKLHSNITNKIGSQWIATLMAGYGMESVQMMEVVETKSNLASGENNENNENNEVDEDNEVL</sequence>
<protein>
    <submittedName>
        <fullName evidence="3">Uncharacterized protein</fullName>
    </submittedName>
</protein>
<evidence type="ECO:0000313" key="3">
    <source>
        <dbReference type="EMBL" id="MBS8121974.1"/>
    </source>
</evidence>
<keyword evidence="1" id="KW-0175">Coiled coil</keyword>
<name>A0ABS5QLY5_9BACT</name>